<accession>A0A1W1DXT4</accession>
<dbReference type="UniPathway" id="UPA00219"/>
<dbReference type="EMBL" id="FPHY01000085">
    <property type="protein sequence ID" value="SFV86499.1"/>
    <property type="molecule type" value="Genomic_DNA"/>
</dbReference>
<dbReference type="InterPro" id="IPR038063">
    <property type="entry name" value="Transpep_catalytic_dom"/>
</dbReference>
<reference evidence="2" key="1">
    <citation type="submission" date="2016-10" db="EMBL/GenBank/DDBJ databases">
        <authorList>
            <person name="de Groot N.N."/>
        </authorList>
    </citation>
    <scope>NUCLEOTIDE SEQUENCE</scope>
</reference>
<dbReference type="AlphaFoldDB" id="A0A1W1DXT4"/>
<dbReference type="Pfam" id="PF10908">
    <property type="entry name" value="Tlde1_dom"/>
    <property type="match status" value="1"/>
</dbReference>
<protein>
    <recommendedName>
        <fullName evidence="1">Tlde1 domain-containing protein</fullName>
    </recommendedName>
</protein>
<evidence type="ECO:0000259" key="1">
    <source>
        <dbReference type="Pfam" id="PF10908"/>
    </source>
</evidence>
<dbReference type="GO" id="GO:0009252">
    <property type="term" value="P:peptidoglycan biosynthetic process"/>
    <property type="evidence" value="ECO:0007669"/>
    <property type="project" value="UniProtKB-UniPathway"/>
</dbReference>
<feature type="domain" description="Tlde1" evidence="1">
    <location>
        <begin position="72"/>
        <end position="163"/>
    </location>
</feature>
<sequence length="176" mass="18867">MGNGTDIGAVISRTTIAATMGGLVAQATGGNFEDGAYQASVVHLFNHEVTFDGENVSYDDDKGKQIVKYSATSGKDGIKDQSASWKGPIPKGSYTLNPDSISKAGFFRKFMGDWGKYRAPLTPNQSTNTYGRSGFFIHGGSSPGSAGCIDMGKYDSQLFDRMKVHDGLINVNVQYK</sequence>
<gene>
    <name evidence="2" type="ORF">MNB_SUP05-SYMBIONT-4-421</name>
</gene>
<dbReference type="Gene3D" id="2.40.440.10">
    <property type="entry name" value="L,D-transpeptidase catalytic domain-like"/>
    <property type="match status" value="1"/>
</dbReference>
<proteinExistence type="predicted"/>
<evidence type="ECO:0000313" key="2">
    <source>
        <dbReference type="EMBL" id="SFV86499.1"/>
    </source>
</evidence>
<name>A0A1W1DXT4_9ZZZZ</name>
<organism evidence="2">
    <name type="scientific">hydrothermal vent metagenome</name>
    <dbReference type="NCBI Taxonomy" id="652676"/>
    <lineage>
        <taxon>unclassified sequences</taxon>
        <taxon>metagenomes</taxon>
        <taxon>ecological metagenomes</taxon>
    </lineage>
</organism>
<dbReference type="InterPro" id="IPR021225">
    <property type="entry name" value="Tlde1_dom"/>
</dbReference>